<dbReference type="CDD" id="cd05259">
    <property type="entry name" value="PCBER_SDR_a"/>
    <property type="match status" value="1"/>
</dbReference>
<dbReference type="PANTHER" id="PTHR47706">
    <property type="entry name" value="NMRA-LIKE FAMILY PROTEIN"/>
    <property type="match status" value="1"/>
</dbReference>
<reference evidence="5" key="1">
    <citation type="journal article" date="2020" name="Stud. Mycol.">
        <title>101 Dothideomycetes genomes: a test case for predicting lifestyles and emergence of pathogens.</title>
        <authorList>
            <person name="Haridas S."/>
            <person name="Albert R."/>
            <person name="Binder M."/>
            <person name="Bloem J."/>
            <person name="Labutti K."/>
            <person name="Salamov A."/>
            <person name="Andreopoulos B."/>
            <person name="Baker S."/>
            <person name="Barry K."/>
            <person name="Bills G."/>
            <person name="Bluhm B."/>
            <person name="Cannon C."/>
            <person name="Castanera R."/>
            <person name="Culley D."/>
            <person name="Daum C."/>
            <person name="Ezra D."/>
            <person name="Gonzalez J."/>
            <person name="Henrissat B."/>
            <person name="Kuo A."/>
            <person name="Liang C."/>
            <person name="Lipzen A."/>
            <person name="Lutzoni F."/>
            <person name="Magnuson J."/>
            <person name="Mondo S."/>
            <person name="Nolan M."/>
            <person name="Ohm R."/>
            <person name="Pangilinan J."/>
            <person name="Park H.-J."/>
            <person name="Ramirez L."/>
            <person name="Alfaro M."/>
            <person name="Sun H."/>
            <person name="Tritt A."/>
            <person name="Yoshinaga Y."/>
            <person name="Zwiers L.-H."/>
            <person name="Turgeon B."/>
            <person name="Goodwin S."/>
            <person name="Spatafora J."/>
            <person name="Crous P."/>
            <person name="Grigoriev I."/>
        </authorList>
    </citation>
    <scope>NUCLEOTIDE SEQUENCE</scope>
    <source>
        <strain evidence="5">CBS 675.92</strain>
    </source>
</reference>
<proteinExistence type="inferred from homology"/>
<name>A0A6A5TN01_9PLEO</name>
<dbReference type="InterPro" id="IPR051609">
    <property type="entry name" value="NmrA/Isoflavone_reductase-like"/>
</dbReference>
<evidence type="ECO:0000256" key="3">
    <source>
        <dbReference type="ARBA" id="ARBA00023002"/>
    </source>
</evidence>
<dbReference type="OrthoDB" id="419598at2759"/>
<dbReference type="EMBL" id="ML977000">
    <property type="protein sequence ID" value="KAF1954253.1"/>
    <property type="molecule type" value="Genomic_DNA"/>
</dbReference>
<feature type="domain" description="NAD(P)-binding" evidence="4">
    <location>
        <begin position="12"/>
        <end position="97"/>
    </location>
</feature>
<dbReference type="InterPro" id="IPR036291">
    <property type="entry name" value="NAD(P)-bd_dom_sf"/>
</dbReference>
<evidence type="ECO:0000256" key="2">
    <source>
        <dbReference type="ARBA" id="ARBA00022857"/>
    </source>
</evidence>
<keyword evidence="6" id="KW-1185">Reference proteome</keyword>
<dbReference type="InterPro" id="IPR045312">
    <property type="entry name" value="PCBER-like"/>
</dbReference>
<dbReference type="Pfam" id="PF13460">
    <property type="entry name" value="NAD_binding_10"/>
    <property type="match status" value="1"/>
</dbReference>
<evidence type="ECO:0000313" key="6">
    <source>
        <dbReference type="Proteomes" id="UP000800035"/>
    </source>
</evidence>
<gene>
    <name evidence="5" type="ORF">CC80DRAFT_130716</name>
</gene>
<sequence>MAQHVRNIAIVGAAGNVGKHIVKALLEKSTFNLTAITRANSPTLPSGVHVATVDYTKPETLVDALKGQDVLIMTMSVAAPPEITSKLIEAAAKAGVPWILPDEFSGDTDDDVVGNDTFLGPPKIKNRKLIEELGVSSWIAVANGFWYEHSLGGPGLFGINVLTRECQWYDDGEQRLNVSTWSQVGRAVANLLSLPISSDDKPTTTLSGNRNRFVFIASFSLNQREMLASVQRVTKTTDADWKFSSIPSKEKYENGRKKFLAGDRAAFAELLYSRLFFPGENALLYEVTKGLSNEALGLPKEDLDEATVGAIELAKSDYWKQYGR</sequence>
<evidence type="ECO:0000256" key="1">
    <source>
        <dbReference type="ARBA" id="ARBA00005725"/>
    </source>
</evidence>
<organism evidence="5 6">
    <name type="scientific">Byssothecium circinans</name>
    <dbReference type="NCBI Taxonomy" id="147558"/>
    <lineage>
        <taxon>Eukaryota</taxon>
        <taxon>Fungi</taxon>
        <taxon>Dikarya</taxon>
        <taxon>Ascomycota</taxon>
        <taxon>Pezizomycotina</taxon>
        <taxon>Dothideomycetes</taxon>
        <taxon>Pleosporomycetidae</taxon>
        <taxon>Pleosporales</taxon>
        <taxon>Massarineae</taxon>
        <taxon>Massarinaceae</taxon>
        <taxon>Byssothecium</taxon>
    </lineage>
</organism>
<keyword evidence="3" id="KW-0560">Oxidoreductase</keyword>
<evidence type="ECO:0000259" key="4">
    <source>
        <dbReference type="Pfam" id="PF13460"/>
    </source>
</evidence>
<protein>
    <submittedName>
        <fullName evidence="5">Putative oxidoreductase CipA</fullName>
    </submittedName>
</protein>
<dbReference type="Proteomes" id="UP000800035">
    <property type="component" value="Unassembled WGS sequence"/>
</dbReference>
<dbReference type="SUPFAM" id="SSF51735">
    <property type="entry name" value="NAD(P)-binding Rossmann-fold domains"/>
    <property type="match status" value="1"/>
</dbReference>
<dbReference type="GO" id="GO:0016491">
    <property type="term" value="F:oxidoreductase activity"/>
    <property type="evidence" value="ECO:0007669"/>
    <property type="project" value="UniProtKB-KW"/>
</dbReference>
<keyword evidence="2" id="KW-0521">NADP</keyword>
<accession>A0A6A5TN01</accession>
<evidence type="ECO:0000313" key="5">
    <source>
        <dbReference type="EMBL" id="KAF1954253.1"/>
    </source>
</evidence>
<comment type="similarity">
    <text evidence="1">Belongs to the NmrA-type oxidoreductase family. Isoflavone reductase subfamily.</text>
</comment>
<dbReference type="Gene3D" id="3.40.50.720">
    <property type="entry name" value="NAD(P)-binding Rossmann-like Domain"/>
    <property type="match status" value="1"/>
</dbReference>
<dbReference type="InterPro" id="IPR016040">
    <property type="entry name" value="NAD(P)-bd_dom"/>
</dbReference>
<dbReference type="AlphaFoldDB" id="A0A6A5TN01"/>
<dbReference type="PANTHER" id="PTHR47706:SF7">
    <property type="entry name" value="CIPA-LIKE, PUTATIVE (AFU_ORTHOLOGUE AFUA_1G01630)-RELATED"/>
    <property type="match status" value="1"/>
</dbReference>